<sequence>MKTELITAVMKTLGSTQDAKTRTAIDSALDAMNKKASEESAVAVNRAVETFNQAKAAHTGNMMKLNDIGAAITRSEKERENALTESAEAEQSWRERFRTLRGEMTPELKAEHGRRIAGRELAEEFTALIAELETDKSRAMLAACASGEKYVEEHRTAFGLYAQSEWADAMKTISPALVRAFVLRLRALEMQQTERPLNTLIQELGGHVSVQAGFYTFDMDGEPVLSQLGLYRPPLTGVDMALYKSPVKRTLLATRLAEMRKQAEG</sequence>
<protein>
    <recommendedName>
        <fullName evidence="3">Capsid protein</fullName>
    </recommendedName>
</protein>
<proteinExistence type="predicted"/>
<comment type="caution">
    <text evidence="1">The sequence shown here is derived from an EMBL/GenBank/DDBJ whole genome shotgun (WGS) entry which is preliminary data.</text>
</comment>
<evidence type="ECO:0008006" key="3">
    <source>
        <dbReference type="Google" id="ProtNLM"/>
    </source>
</evidence>
<gene>
    <name evidence="1" type="ORF">SAMN02927897_04435</name>
</gene>
<dbReference type="EMBL" id="FMUI01000021">
    <property type="protein sequence ID" value="SCX62940.1"/>
    <property type="molecule type" value="Genomic_DNA"/>
</dbReference>
<evidence type="ECO:0000313" key="1">
    <source>
        <dbReference type="EMBL" id="SCX62940.1"/>
    </source>
</evidence>
<accession>A0A1G4ZBC8</accession>
<dbReference type="AlphaFoldDB" id="A0A1G4ZBC8"/>
<name>A0A1G4ZBC8_9ENTR</name>
<dbReference type="RefSeq" id="WP_017459907.1">
    <property type="nucleotide sequence ID" value="NZ_FMUI01000021.1"/>
</dbReference>
<dbReference type="GeneID" id="23843727"/>
<dbReference type="Proteomes" id="UP000183569">
    <property type="component" value="Unassembled WGS sequence"/>
</dbReference>
<evidence type="ECO:0000313" key="2">
    <source>
        <dbReference type="Proteomes" id="UP000183569"/>
    </source>
</evidence>
<reference evidence="1 2" key="1">
    <citation type="submission" date="2016-10" db="EMBL/GenBank/DDBJ databases">
        <authorList>
            <person name="Varghese N."/>
            <person name="Submissions S."/>
        </authorList>
    </citation>
    <scope>NUCLEOTIDE SEQUENCE [LARGE SCALE GENOMIC DNA]</scope>
    <source>
        <strain evidence="1 2">CGMCC 1.12102</strain>
    </source>
</reference>
<organism evidence="1 2">
    <name type="scientific">Kosakonia sacchari</name>
    <dbReference type="NCBI Taxonomy" id="1158459"/>
    <lineage>
        <taxon>Bacteria</taxon>
        <taxon>Pseudomonadati</taxon>
        <taxon>Pseudomonadota</taxon>
        <taxon>Gammaproteobacteria</taxon>
        <taxon>Enterobacterales</taxon>
        <taxon>Enterobacteriaceae</taxon>
        <taxon>Kosakonia</taxon>
    </lineage>
</organism>